<dbReference type="SMART" id="SM00220">
    <property type="entry name" value="S_TKc"/>
    <property type="match status" value="1"/>
</dbReference>
<feature type="compositionally biased region" description="Low complexity" evidence="1">
    <location>
        <begin position="1146"/>
        <end position="1162"/>
    </location>
</feature>
<feature type="region of interest" description="Disordered" evidence="1">
    <location>
        <begin position="1"/>
        <end position="58"/>
    </location>
</feature>
<organism evidence="3 4">
    <name type="scientific">Testicularia cyperi</name>
    <dbReference type="NCBI Taxonomy" id="1882483"/>
    <lineage>
        <taxon>Eukaryota</taxon>
        <taxon>Fungi</taxon>
        <taxon>Dikarya</taxon>
        <taxon>Basidiomycota</taxon>
        <taxon>Ustilaginomycotina</taxon>
        <taxon>Ustilaginomycetes</taxon>
        <taxon>Ustilaginales</taxon>
        <taxon>Anthracoideaceae</taxon>
        <taxon>Testicularia</taxon>
    </lineage>
</organism>
<feature type="region of interest" description="Disordered" evidence="1">
    <location>
        <begin position="1138"/>
        <end position="1210"/>
    </location>
</feature>
<evidence type="ECO:0000256" key="1">
    <source>
        <dbReference type="SAM" id="MobiDB-lite"/>
    </source>
</evidence>
<feature type="compositionally biased region" description="Low complexity" evidence="1">
    <location>
        <begin position="1316"/>
        <end position="1340"/>
    </location>
</feature>
<feature type="compositionally biased region" description="Low complexity" evidence="1">
    <location>
        <begin position="137"/>
        <end position="146"/>
    </location>
</feature>
<feature type="region of interest" description="Disordered" evidence="1">
    <location>
        <begin position="120"/>
        <end position="147"/>
    </location>
</feature>
<feature type="region of interest" description="Disordered" evidence="1">
    <location>
        <begin position="971"/>
        <end position="995"/>
    </location>
</feature>
<feature type="compositionally biased region" description="Low complexity" evidence="1">
    <location>
        <begin position="1382"/>
        <end position="1404"/>
    </location>
</feature>
<dbReference type="Gene3D" id="1.10.510.10">
    <property type="entry name" value="Transferase(Phosphotransferase) domain 1"/>
    <property type="match status" value="1"/>
</dbReference>
<dbReference type="EMBL" id="KZ819188">
    <property type="protein sequence ID" value="PWZ03073.1"/>
    <property type="molecule type" value="Genomic_DNA"/>
</dbReference>
<proteinExistence type="predicted"/>
<evidence type="ECO:0000313" key="4">
    <source>
        <dbReference type="Proteomes" id="UP000246740"/>
    </source>
</evidence>
<dbReference type="Pfam" id="PF00069">
    <property type="entry name" value="Pkinase"/>
    <property type="match status" value="1"/>
</dbReference>
<feature type="region of interest" description="Disordered" evidence="1">
    <location>
        <begin position="1355"/>
        <end position="1417"/>
    </location>
</feature>
<evidence type="ECO:0000259" key="2">
    <source>
        <dbReference type="PROSITE" id="PS50011"/>
    </source>
</evidence>
<feature type="region of interest" description="Disordered" evidence="1">
    <location>
        <begin position="1007"/>
        <end position="1089"/>
    </location>
</feature>
<dbReference type="PROSITE" id="PS00108">
    <property type="entry name" value="PROTEIN_KINASE_ST"/>
    <property type="match status" value="1"/>
</dbReference>
<dbReference type="GO" id="GO:0004674">
    <property type="term" value="F:protein serine/threonine kinase activity"/>
    <property type="evidence" value="ECO:0007669"/>
    <property type="project" value="InterPro"/>
</dbReference>
<sequence>MTMSNLKQTEMTPPSRRAVTESSQRGKAARQTLQQAQPPVASGGNFSKDKSTKDLVRSSSLRVRQQLHRLGDKTGSRVQQLDASLSATTVVQPTKPKSPLARFRARGTNPTSDAIVTATATSSASEASRIPVPQSTAAAASSSSAAKRANVVKNARGAPTLIMHNFFVPPSVPCSVMSHGPVENGTKESGQPDEGKSRPYKHAGSQRQHATQVPNASSYVREAGPTQPETFQCHDERIQTASHHRDRSGHASPKPISAVPHTPLHSNCKVAACPTSASSDLTEKRLKAMQLGVFKINDQQLRERYQFLHEIGAGQWGSIWAVEALKHMSHLPESAYRTRQVVKLTGHGTYTVDNSAHFRPLAVKLCQRDGKHSSAARTKHLWNEFKILRTIMDQQPRAQPVDPSSPNLRVRHDCTGWHPSIVNFYEFLLTPKLAMVVMPKYDAPVRVCLPDATCRSYFQQLVSAVHWLQQYSVCHNDIKVDNLLVSFDTNGLGRDNVTLVDFGFANRYDPAAENAFMSTDVWGTPEYLAPERLRGKLHDERFSDVWALGITFFEICTGRTPFERHDEKFNSDEKFEEYYRRAERGTWLGEWDFAPDIEDLVRKMLHVDPKRRLNAAGALLHPCLDPCSVSRCDSFDELLQIPYDESAGLLEHLSSCEKEGITSPDATGETDRMLGELLLETRQASVLDQAPDGTLQSTPGVGRSAAVPSALFSAAVPMSPSLSQVGMDSRLTDLMCASPPWKRVQCARTATPIPSGLKQLSAVSIESSGGFSADSDQETMDEPNASFSSEDYQIAVANAAKSTPTRTPTPAKALIPETDDAVKAASIEIVREPLRKTPLDSAGKDASSEESSSGRSVRDLPQQAKSFGGGNKVASLAKKFDASSFLSRSQPARFGKDFGQISIKETAGGTNANHKGMGHRRSKSYNDSQVPVSRHTAAVRRSLELATGPKPPNGPRVVSEGIGMHARLFGDRAYPPRSAGPTHRRTLSSMSKTDSTVNSVILRSFDEADGSPKPAARSTEVEPDENITPEPVATTSLVSGHGQAWTDCTKSPTRMRHSNAERSKQLLLSAPVSSRVSKHGHRNHVDERFSSPREDEVIVSKLRKMASLASMLTRMIDETKSTILSPGRSRLYTDEASRDALDVGASPTPARSSSRASTLSLSEMTYSNKTIESVSVSESGRTGQANSIGTDMVRPKSLTKQASRKSVRLAPEDLAKLPKLTTSSVGVAQVSVSGSGAKPPTASASAPSTSQSTFGRKSVRKSIALENATFEILNVRENGRQEFTKGLTYRGSVAGLSRHGGDESPVVSSPTPARQLPSSLPRLSSVPNSHGKSHVSQSSSLPRISHLAAGCSSLRLPAKSPTRAQSDRSILSSSRLPKAAVPSTQTTSPQPQRQQRQQQPASQPKRLLFGRLFRKVS</sequence>
<accession>A0A317XZ59</accession>
<feature type="compositionally biased region" description="Polar residues" evidence="1">
    <location>
        <begin position="1362"/>
        <end position="1375"/>
    </location>
</feature>
<protein>
    <recommendedName>
        <fullName evidence="2">Protein kinase domain-containing protein</fullName>
    </recommendedName>
</protein>
<dbReference type="OrthoDB" id="68483at2759"/>
<feature type="region of interest" description="Disordered" evidence="1">
    <location>
        <begin position="1231"/>
        <end position="1256"/>
    </location>
</feature>
<dbReference type="PANTHER" id="PTHR24348:SF68">
    <property type="entry name" value="SERINE_THREONINE-PROTEIN KINASE ATG1C"/>
    <property type="match status" value="1"/>
</dbReference>
<dbReference type="Proteomes" id="UP000246740">
    <property type="component" value="Unassembled WGS sequence"/>
</dbReference>
<feature type="compositionally biased region" description="Polar residues" evidence="1">
    <location>
        <begin position="1"/>
        <end position="12"/>
    </location>
</feature>
<gene>
    <name evidence="3" type="ORF">BCV70DRAFT_11381</name>
</gene>
<dbReference type="InParanoid" id="A0A317XZ59"/>
<dbReference type="SUPFAM" id="SSF56112">
    <property type="entry name" value="Protein kinase-like (PK-like)"/>
    <property type="match status" value="1"/>
</dbReference>
<dbReference type="PROSITE" id="PS50011">
    <property type="entry name" value="PROTEIN_KINASE_DOM"/>
    <property type="match status" value="1"/>
</dbReference>
<dbReference type="InterPro" id="IPR008271">
    <property type="entry name" value="Ser/Thr_kinase_AS"/>
</dbReference>
<reference evidence="3 4" key="1">
    <citation type="journal article" date="2018" name="Mol. Biol. Evol.">
        <title>Broad Genomic Sampling Reveals a Smut Pathogenic Ancestry of the Fungal Clade Ustilaginomycotina.</title>
        <authorList>
            <person name="Kijpornyongpan T."/>
            <person name="Mondo S.J."/>
            <person name="Barry K."/>
            <person name="Sandor L."/>
            <person name="Lee J."/>
            <person name="Lipzen A."/>
            <person name="Pangilinan J."/>
            <person name="LaButti K."/>
            <person name="Hainaut M."/>
            <person name="Henrissat B."/>
            <person name="Grigoriev I.V."/>
            <person name="Spatafora J.W."/>
            <person name="Aime M.C."/>
        </authorList>
    </citation>
    <scope>NUCLEOTIDE SEQUENCE [LARGE SCALE GENOMIC DNA]</scope>
    <source>
        <strain evidence="3 4">MCA 3645</strain>
    </source>
</reference>
<dbReference type="InterPro" id="IPR045269">
    <property type="entry name" value="Atg1-like"/>
</dbReference>
<dbReference type="PANTHER" id="PTHR24348">
    <property type="entry name" value="SERINE/THREONINE-PROTEIN KINASE UNC-51-RELATED"/>
    <property type="match status" value="1"/>
</dbReference>
<dbReference type="InterPro" id="IPR011009">
    <property type="entry name" value="Kinase-like_dom_sf"/>
</dbReference>
<feature type="region of interest" description="Disordered" evidence="1">
    <location>
        <begin position="1294"/>
        <end position="1342"/>
    </location>
</feature>
<feature type="compositionally biased region" description="Basic and acidic residues" evidence="1">
    <location>
        <begin position="47"/>
        <end position="56"/>
    </location>
</feature>
<evidence type="ECO:0000313" key="3">
    <source>
        <dbReference type="EMBL" id="PWZ03073.1"/>
    </source>
</evidence>
<feature type="compositionally biased region" description="Polar residues" evidence="1">
    <location>
        <begin position="20"/>
        <end position="37"/>
    </location>
</feature>
<feature type="compositionally biased region" description="Polar residues" evidence="1">
    <location>
        <begin position="205"/>
        <end position="218"/>
    </location>
</feature>
<feature type="region of interest" description="Disordered" evidence="1">
    <location>
        <begin position="833"/>
        <end position="870"/>
    </location>
</feature>
<dbReference type="InterPro" id="IPR000719">
    <property type="entry name" value="Prot_kinase_dom"/>
</dbReference>
<dbReference type="GO" id="GO:0005737">
    <property type="term" value="C:cytoplasm"/>
    <property type="evidence" value="ECO:0007669"/>
    <property type="project" value="TreeGrafter"/>
</dbReference>
<dbReference type="GO" id="GO:0010506">
    <property type="term" value="P:regulation of autophagy"/>
    <property type="evidence" value="ECO:0007669"/>
    <property type="project" value="InterPro"/>
</dbReference>
<dbReference type="STRING" id="1882483.A0A317XZ59"/>
<feature type="compositionally biased region" description="Polar residues" evidence="1">
    <location>
        <begin position="1163"/>
        <end position="1189"/>
    </location>
</feature>
<name>A0A317XZ59_9BASI</name>
<feature type="domain" description="Protein kinase" evidence="2">
    <location>
        <begin position="305"/>
        <end position="624"/>
    </location>
</feature>
<feature type="compositionally biased region" description="Low complexity" evidence="1">
    <location>
        <begin position="1231"/>
        <end position="1253"/>
    </location>
</feature>
<feature type="compositionally biased region" description="Basic and acidic residues" evidence="1">
    <location>
        <begin position="833"/>
        <end position="847"/>
    </location>
</feature>
<feature type="region of interest" description="Disordered" evidence="1">
    <location>
        <begin position="178"/>
        <end position="263"/>
    </location>
</feature>
<dbReference type="GO" id="GO:0005524">
    <property type="term" value="F:ATP binding"/>
    <property type="evidence" value="ECO:0007669"/>
    <property type="project" value="InterPro"/>
</dbReference>
<keyword evidence="4" id="KW-1185">Reference proteome</keyword>
<feature type="region of interest" description="Disordered" evidence="1">
    <location>
        <begin position="907"/>
        <end position="932"/>
    </location>
</feature>